<evidence type="ECO:0000313" key="2">
    <source>
        <dbReference type="EMBL" id="KMT22636.1"/>
    </source>
</evidence>
<dbReference type="Proteomes" id="UP000036756">
    <property type="component" value="Unassembled WGS sequence"/>
</dbReference>
<keyword evidence="2" id="KW-0489">Methyltransferase</keyword>
<dbReference type="EMBL" id="LFVU01000006">
    <property type="protein sequence ID" value="KMT22636.1"/>
    <property type="molecule type" value="Genomic_DNA"/>
</dbReference>
<feature type="domain" description="Methyltransferase FkbM" evidence="1">
    <location>
        <begin position="212"/>
        <end position="359"/>
    </location>
</feature>
<proteinExistence type="predicted"/>
<dbReference type="STRING" id="1121307.CLCY_9c00670"/>
<dbReference type="Gene3D" id="3.40.50.150">
    <property type="entry name" value="Vaccinia Virus protein VP39"/>
    <property type="match status" value="1"/>
</dbReference>
<evidence type="ECO:0000313" key="3">
    <source>
        <dbReference type="Proteomes" id="UP000036756"/>
    </source>
</evidence>
<dbReference type="RefSeq" id="WP_048569843.1">
    <property type="nucleotide sequence ID" value="NZ_LFVU01000006.1"/>
</dbReference>
<protein>
    <submittedName>
        <fullName evidence="2">Methyltransferase FkbM family</fullName>
    </submittedName>
</protein>
<reference evidence="2 3" key="1">
    <citation type="submission" date="2015-06" db="EMBL/GenBank/DDBJ databases">
        <title>Draft genome sequence of the purine-degrading Clostridium cylindrosporum HC-1 (DSM 605).</title>
        <authorList>
            <person name="Poehlein A."/>
            <person name="Schiel-Bengelsdorf B."/>
            <person name="Bengelsdorf F."/>
            <person name="Daniel R."/>
            <person name="Duerre P."/>
        </authorList>
    </citation>
    <scope>NUCLEOTIDE SEQUENCE [LARGE SCALE GENOMIC DNA]</scope>
    <source>
        <strain evidence="2 3">DSM 605</strain>
    </source>
</reference>
<dbReference type="SUPFAM" id="SSF53335">
    <property type="entry name" value="S-adenosyl-L-methionine-dependent methyltransferases"/>
    <property type="match status" value="1"/>
</dbReference>
<dbReference type="NCBIfam" id="TIGR01444">
    <property type="entry name" value="fkbM_fam"/>
    <property type="match status" value="1"/>
</dbReference>
<dbReference type="OrthoDB" id="5329963at2"/>
<dbReference type="PATRIC" id="fig|1121307.3.peg.2650"/>
<dbReference type="PANTHER" id="PTHR34203:SF15">
    <property type="entry name" value="SLL1173 PROTEIN"/>
    <property type="match status" value="1"/>
</dbReference>
<evidence type="ECO:0000259" key="1">
    <source>
        <dbReference type="Pfam" id="PF05050"/>
    </source>
</evidence>
<keyword evidence="2" id="KW-0808">Transferase</keyword>
<dbReference type="InterPro" id="IPR006342">
    <property type="entry name" value="FkbM_mtfrase"/>
</dbReference>
<accession>A0A0J8G4N5</accession>
<dbReference type="Gene3D" id="3.40.50.720">
    <property type="entry name" value="NAD(P)-binding Rossmann-like Domain"/>
    <property type="match status" value="1"/>
</dbReference>
<name>A0A0J8G4N5_CLOCY</name>
<dbReference type="InterPro" id="IPR052514">
    <property type="entry name" value="SAM-dependent_MTase"/>
</dbReference>
<comment type="caution">
    <text evidence="2">The sequence shown here is derived from an EMBL/GenBank/DDBJ whole genome shotgun (WGS) entry which is preliminary data.</text>
</comment>
<dbReference type="GO" id="GO:0008168">
    <property type="term" value="F:methyltransferase activity"/>
    <property type="evidence" value="ECO:0007669"/>
    <property type="project" value="UniProtKB-KW"/>
</dbReference>
<dbReference type="AlphaFoldDB" id="A0A0J8G4N5"/>
<dbReference type="Pfam" id="PF05050">
    <property type="entry name" value="Methyltransf_21"/>
    <property type="match status" value="1"/>
</dbReference>
<dbReference type="GO" id="GO:0032259">
    <property type="term" value="P:methylation"/>
    <property type="evidence" value="ECO:0007669"/>
    <property type="project" value="UniProtKB-KW"/>
</dbReference>
<dbReference type="InterPro" id="IPR029063">
    <property type="entry name" value="SAM-dependent_MTases_sf"/>
</dbReference>
<dbReference type="PANTHER" id="PTHR34203">
    <property type="entry name" value="METHYLTRANSFERASE, FKBM FAMILY PROTEIN"/>
    <property type="match status" value="1"/>
</dbReference>
<keyword evidence="3" id="KW-1185">Reference proteome</keyword>
<gene>
    <name evidence="2" type="ORF">CLCY_9c00670</name>
</gene>
<organism evidence="2 3">
    <name type="scientific">Clostridium cylindrosporum DSM 605</name>
    <dbReference type="NCBI Taxonomy" id="1121307"/>
    <lineage>
        <taxon>Bacteria</taxon>
        <taxon>Bacillati</taxon>
        <taxon>Bacillota</taxon>
        <taxon>Clostridia</taxon>
        <taxon>Eubacteriales</taxon>
        <taxon>Clostridiaceae</taxon>
        <taxon>Clostridium</taxon>
    </lineage>
</organism>
<sequence>MNSNYINEISNLLNNVQNEMKLEKLLKYIMNSHVYVYGAGNAGEMTYTLLKKANIDIEGFIDKRSEKLIKYMNKPVCKIEEMNNKIIEKENILIIIAFICSYDELKTLKDDLGKYGYKKIFYYHDIYNLVITKEFMSLDLKDDKNIKSFNNEKEDVTKVASFFYDDESRKVYFNFLNAITNCNPDLFSKPTEEEQYFVRDIPFAKGYSRFIDCGAFDGDTAMSLKANKGIIEKIALFEPDNNNFHKLRINLNKSRVAKEEILFPCGVWKTTEILQFESGNQTTSSISDNGGSFIQCIALDEVLRDFKPTFIKMDIEGAEYEALLGAENMIKQYTPDLAISVYHRVEHMWNIPLLIRQFNSNYKFYLRSHAIHGMETILYAVCEERKQMY</sequence>